<sequence length="68" mass="8116">MSKLSNCLYMIELLHARGKMRISELAELLEVKERMVRIYRDDIEMAGTVVILFRIHRYFLLKICLNKS</sequence>
<dbReference type="Proteomes" id="UP000196052">
    <property type="component" value="Unassembled WGS sequence"/>
</dbReference>
<gene>
    <name evidence="1" type="ORF">BC05F1_00966</name>
</gene>
<dbReference type="AlphaFoldDB" id="A0A1C4AMU5"/>
<evidence type="ECO:0000313" key="1">
    <source>
        <dbReference type="EMBL" id="SCB95878.1"/>
    </source>
</evidence>
<evidence type="ECO:0008006" key="3">
    <source>
        <dbReference type="Google" id="ProtNLM"/>
    </source>
</evidence>
<accession>A0A1C4AMU5</accession>
<organism evidence="1 2">
    <name type="scientific">Bacillus wiedmannii</name>
    <dbReference type="NCBI Taxonomy" id="1890302"/>
    <lineage>
        <taxon>Bacteria</taxon>
        <taxon>Bacillati</taxon>
        <taxon>Bacillota</taxon>
        <taxon>Bacilli</taxon>
        <taxon>Bacillales</taxon>
        <taxon>Bacillaceae</taxon>
        <taxon>Bacillus</taxon>
        <taxon>Bacillus cereus group</taxon>
    </lineage>
</organism>
<reference evidence="2" key="1">
    <citation type="submission" date="2016-08" db="EMBL/GenBank/DDBJ databases">
        <authorList>
            <person name="Loux V."/>
            <person name="Rue O."/>
        </authorList>
    </citation>
    <scope>NUCLEOTIDE SEQUENCE [LARGE SCALE GENOMIC DNA]</scope>
    <source>
        <strain evidence="2">INRA Bc05-F1</strain>
    </source>
</reference>
<name>A0A1C4AMU5_9BACI</name>
<evidence type="ECO:0000313" key="2">
    <source>
        <dbReference type="Proteomes" id="UP000196052"/>
    </source>
</evidence>
<proteinExistence type="predicted"/>
<protein>
    <recommendedName>
        <fullName evidence="3">Helix-turn-helix type 11 domain-containing protein</fullName>
    </recommendedName>
</protein>
<dbReference type="EMBL" id="FMBE01000012">
    <property type="protein sequence ID" value="SCB95878.1"/>
    <property type="molecule type" value="Genomic_DNA"/>
</dbReference>